<accession>A0ABY7DD43</accession>
<dbReference type="Proteomes" id="UP001164746">
    <property type="component" value="Chromosome 2"/>
</dbReference>
<evidence type="ECO:0000313" key="2">
    <source>
        <dbReference type="Proteomes" id="UP001164746"/>
    </source>
</evidence>
<protein>
    <submittedName>
        <fullName evidence="1">Uncharacterized protein</fullName>
    </submittedName>
</protein>
<sequence>MSEWKKRSDIRHQVMASSKTLMLVVVLVSLKLTSAGRRTCKMDGETKACVEVVGRRGALKGVSLCQEKGGTCMALQKGGRTVTTLPVECDMAQP</sequence>
<gene>
    <name evidence="1" type="ORF">MAR_027904</name>
</gene>
<keyword evidence="2" id="KW-1185">Reference proteome</keyword>
<name>A0ABY7DD43_MYAAR</name>
<organism evidence="1 2">
    <name type="scientific">Mya arenaria</name>
    <name type="common">Soft-shell clam</name>
    <dbReference type="NCBI Taxonomy" id="6604"/>
    <lineage>
        <taxon>Eukaryota</taxon>
        <taxon>Metazoa</taxon>
        <taxon>Spiralia</taxon>
        <taxon>Lophotrochozoa</taxon>
        <taxon>Mollusca</taxon>
        <taxon>Bivalvia</taxon>
        <taxon>Autobranchia</taxon>
        <taxon>Heteroconchia</taxon>
        <taxon>Euheterodonta</taxon>
        <taxon>Imparidentia</taxon>
        <taxon>Neoheterodontei</taxon>
        <taxon>Myida</taxon>
        <taxon>Myoidea</taxon>
        <taxon>Myidae</taxon>
        <taxon>Mya</taxon>
    </lineage>
</organism>
<evidence type="ECO:0000313" key="1">
    <source>
        <dbReference type="EMBL" id="WAQ95214.1"/>
    </source>
</evidence>
<dbReference type="EMBL" id="CP111013">
    <property type="protein sequence ID" value="WAQ95214.1"/>
    <property type="molecule type" value="Genomic_DNA"/>
</dbReference>
<proteinExistence type="predicted"/>
<reference evidence="1" key="1">
    <citation type="submission" date="2022-11" db="EMBL/GenBank/DDBJ databases">
        <title>Centuries of genome instability and evolution in soft-shell clam transmissible cancer (bioRxiv).</title>
        <authorList>
            <person name="Hart S.F.M."/>
            <person name="Yonemitsu M.A."/>
            <person name="Giersch R.M."/>
            <person name="Beal B.F."/>
            <person name="Arriagada G."/>
            <person name="Davis B.W."/>
            <person name="Ostrander E.A."/>
            <person name="Goff S.P."/>
            <person name="Metzger M.J."/>
        </authorList>
    </citation>
    <scope>NUCLEOTIDE SEQUENCE</scope>
    <source>
        <strain evidence="1">MELC-2E11</strain>
        <tissue evidence="1">Siphon/mantle</tissue>
    </source>
</reference>